<accession>A0A0S2F509</accession>
<dbReference type="AlphaFoldDB" id="A0A0S2F509"/>
<dbReference type="KEGG" id="lab:LA76x_0481"/>
<gene>
    <name evidence="1" type="ORF">LA76x_0481</name>
</gene>
<evidence type="ECO:0000313" key="1">
    <source>
        <dbReference type="EMBL" id="ALN78642.1"/>
    </source>
</evidence>
<protein>
    <submittedName>
        <fullName evidence="1">Uncharacterized protein</fullName>
    </submittedName>
</protein>
<dbReference type="PATRIC" id="fig|84531.7.peg.4998"/>
<name>A0A0S2F509_LYSAN</name>
<keyword evidence="2" id="KW-1185">Reference proteome</keyword>
<reference evidence="1 2" key="1">
    <citation type="journal article" date="2015" name="BMC Genomics">
        <title>Comparative genomics and metabolic profiling of the genus Lysobacter.</title>
        <authorList>
            <person name="de Bruijn I."/>
            <person name="Cheng X."/>
            <person name="de Jager V."/>
            <person name="Exposito R.G."/>
            <person name="Watrous J."/>
            <person name="Patel N."/>
            <person name="Postma J."/>
            <person name="Dorrestein P.C."/>
            <person name="Kobayashi D."/>
            <person name="Raaijmakers J.M."/>
        </authorList>
    </citation>
    <scope>NUCLEOTIDE SEQUENCE [LARGE SCALE GENOMIC DNA]</scope>
    <source>
        <strain evidence="1 2">76</strain>
    </source>
</reference>
<dbReference type="KEGG" id="laq:GLA29479_5103"/>
<evidence type="ECO:0000313" key="2">
    <source>
        <dbReference type="Proteomes" id="UP000060787"/>
    </source>
</evidence>
<proteinExistence type="predicted"/>
<sequence>MQGMNAEHRSHILLRGPVGRWQSALGTAAGLTGDRIEFHDGGRGVLHSWSPAFGQEALPFEWRMQAPGHLLVRQIYDDGDDEVEAWTGLELEFRERASDLGAQMVLAEKGAEGFWLMLDPLAWVGPPQ</sequence>
<dbReference type="STRING" id="84531.LA76x_0481"/>
<dbReference type="Proteomes" id="UP000060787">
    <property type="component" value="Chromosome"/>
</dbReference>
<organism evidence="1 2">
    <name type="scientific">Lysobacter antibioticus</name>
    <dbReference type="NCBI Taxonomy" id="84531"/>
    <lineage>
        <taxon>Bacteria</taxon>
        <taxon>Pseudomonadati</taxon>
        <taxon>Pseudomonadota</taxon>
        <taxon>Gammaproteobacteria</taxon>
        <taxon>Lysobacterales</taxon>
        <taxon>Lysobacteraceae</taxon>
        <taxon>Lysobacter</taxon>
    </lineage>
</organism>
<dbReference type="EMBL" id="CP011129">
    <property type="protein sequence ID" value="ALN78642.1"/>
    <property type="molecule type" value="Genomic_DNA"/>
</dbReference>